<protein>
    <submittedName>
        <fullName evidence="2">Uncharacterized protein</fullName>
    </submittedName>
</protein>
<dbReference type="AlphaFoldDB" id="A0AAV7NK72"/>
<dbReference type="EMBL" id="JANPWB010000012">
    <property type="protein sequence ID" value="KAJ1116475.1"/>
    <property type="molecule type" value="Genomic_DNA"/>
</dbReference>
<organism evidence="2 3">
    <name type="scientific">Pleurodeles waltl</name>
    <name type="common">Iberian ribbed newt</name>
    <dbReference type="NCBI Taxonomy" id="8319"/>
    <lineage>
        <taxon>Eukaryota</taxon>
        <taxon>Metazoa</taxon>
        <taxon>Chordata</taxon>
        <taxon>Craniata</taxon>
        <taxon>Vertebrata</taxon>
        <taxon>Euteleostomi</taxon>
        <taxon>Amphibia</taxon>
        <taxon>Batrachia</taxon>
        <taxon>Caudata</taxon>
        <taxon>Salamandroidea</taxon>
        <taxon>Salamandridae</taxon>
        <taxon>Pleurodelinae</taxon>
        <taxon>Pleurodeles</taxon>
    </lineage>
</organism>
<feature type="region of interest" description="Disordered" evidence="1">
    <location>
        <begin position="76"/>
        <end position="104"/>
    </location>
</feature>
<gene>
    <name evidence="2" type="ORF">NDU88_004686</name>
</gene>
<sequence length="173" mass="18614">MTRGCTSQRLPGKGSRACRCRSIKAVPTGKRVRCFRCYAPGPRCNAGSPFSPLPQWPRSSAALLDAARLSACRLPPVLHSPRKSHRGVSPSSAQHTGSGPDAQRYGQGKALLLFKHVARRSRRTPGGRHPVEMSSARCFLESVRVGTQGGSYRALRATIRISAPGTVESEAPQ</sequence>
<proteinExistence type="predicted"/>
<name>A0AAV7NK72_PLEWA</name>
<accession>A0AAV7NK72</accession>
<dbReference type="Proteomes" id="UP001066276">
    <property type="component" value="Chromosome 8"/>
</dbReference>
<comment type="caution">
    <text evidence="2">The sequence shown here is derived from an EMBL/GenBank/DDBJ whole genome shotgun (WGS) entry which is preliminary data.</text>
</comment>
<evidence type="ECO:0000313" key="2">
    <source>
        <dbReference type="EMBL" id="KAJ1116475.1"/>
    </source>
</evidence>
<keyword evidence="3" id="KW-1185">Reference proteome</keyword>
<reference evidence="2" key="1">
    <citation type="journal article" date="2022" name="bioRxiv">
        <title>Sequencing and chromosome-scale assembly of the giantPleurodeles waltlgenome.</title>
        <authorList>
            <person name="Brown T."/>
            <person name="Elewa A."/>
            <person name="Iarovenko S."/>
            <person name="Subramanian E."/>
            <person name="Araus A.J."/>
            <person name="Petzold A."/>
            <person name="Susuki M."/>
            <person name="Suzuki K.-i.T."/>
            <person name="Hayashi T."/>
            <person name="Toyoda A."/>
            <person name="Oliveira C."/>
            <person name="Osipova E."/>
            <person name="Leigh N.D."/>
            <person name="Simon A."/>
            <person name="Yun M.H."/>
        </authorList>
    </citation>
    <scope>NUCLEOTIDE SEQUENCE</scope>
    <source>
        <strain evidence="2">20211129_DDA</strain>
        <tissue evidence="2">Liver</tissue>
    </source>
</reference>
<evidence type="ECO:0000313" key="3">
    <source>
        <dbReference type="Proteomes" id="UP001066276"/>
    </source>
</evidence>
<evidence type="ECO:0000256" key="1">
    <source>
        <dbReference type="SAM" id="MobiDB-lite"/>
    </source>
</evidence>